<keyword evidence="4" id="KW-0812">Transmembrane</keyword>
<dbReference type="InterPro" id="IPR041916">
    <property type="entry name" value="Anti_sigma_zinc_sf"/>
</dbReference>
<keyword evidence="6" id="KW-0805">Transcription regulation</keyword>
<name>A0A9X2D6V0_9ACTN</name>
<comment type="subcellular location">
    <subcellularLocation>
        <location evidence="2">Cell membrane</location>
    </subcellularLocation>
    <subcellularLocation>
        <location evidence="1">Membrane</location>
        <topology evidence="1">Single-pass membrane protein</topology>
    </subcellularLocation>
</comment>
<keyword evidence="14" id="KW-1185">Reference proteome</keyword>
<feature type="domain" description="Putative zinc-finger" evidence="12">
    <location>
        <begin position="3"/>
        <end position="35"/>
    </location>
</feature>
<dbReference type="GO" id="GO:0016989">
    <property type="term" value="F:sigma factor antagonist activity"/>
    <property type="evidence" value="ECO:0007669"/>
    <property type="project" value="TreeGrafter"/>
</dbReference>
<evidence type="ECO:0000259" key="11">
    <source>
        <dbReference type="Pfam" id="PF10099"/>
    </source>
</evidence>
<dbReference type="Gene3D" id="1.10.10.1320">
    <property type="entry name" value="Anti-sigma factor, zinc-finger domain"/>
    <property type="match status" value="1"/>
</dbReference>
<dbReference type="Pfam" id="PF13490">
    <property type="entry name" value="zf-HC2"/>
    <property type="match status" value="1"/>
</dbReference>
<keyword evidence="3" id="KW-1003">Cell membrane</keyword>
<dbReference type="InterPro" id="IPR018764">
    <property type="entry name" value="RskA_C"/>
</dbReference>
<dbReference type="Pfam" id="PF10099">
    <property type="entry name" value="RskA_C"/>
    <property type="match status" value="1"/>
</dbReference>
<evidence type="ECO:0000256" key="4">
    <source>
        <dbReference type="ARBA" id="ARBA00022692"/>
    </source>
</evidence>
<evidence type="ECO:0000313" key="13">
    <source>
        <dbReference type="EMBL" id="MCM0620268.1"/>
    </source>
</evidence>
<sequence>MNDVHALSGAYAVDALDDVERARFERHLAECGDCRGEVDSLREAGALLAATAEEVTPPGALRERLLAEVGTVRPLPPVVASAPRATLPTPSVAAHRPPRVRTFVAAAAAAVITLGAATTLAITRPWDDAPAPSLVASPTDRVLAATDAERYVQKFEDGSKAVVVRSKDLNQAVIITSGMSEAPDGSVYELWLDHDGEMVAAGFMPDGPDNEVLLSGDAATATGLGISVEPEGGSPEPTLEGAVIIPFENA</sequence>
<keyword evidence="8" id="KW-0804">Transcription</keyword>
<proteinExistence type="predicted"/>
<evidence type="ECO:0000256" key="6">
    <source>
        <dbReference type="ARBA" id="ARBA00023015"/>
    </source>
</evidence>
<evidence type="ECO:0000259" key="12">
    <source>
        <dbReference type="Pfam" id="PF13490"/>
    </source>
</evidence>
<dbReference type="RefSeq" id="WP_250826936.1">
    <property type="nucleotide sequence ID" value="NZ_JAMOIL010000009.1"/>
</dbReference>
<accession>A0A9X2D6V0</accession>
<evidence type="ECO:0000256" key="5">
    <source>
        <dbReference type="ARBA" id="ARBA00022989"/>
    </source>
</evidence>
<dbReference type="PANTHER" id="PTHR37461:SF1">
    <property type="entry name" value="ANTI-SIGMA-K FACTOR RSKA"/>
    <property type="match status" value="1"/>
</dbReference>
<evidence type="ECO:0000256" key="3">
    <source>
        <dbReference type="ARBA" id="ARBA00022475"/>
    </source>
</evidence>
<gene>
    <name evidence="13" type="ORF">M8330_08160</name>
</gene>
<evidence type="ECO:0000256" key="8">
    <source>
        <dbReference type="ARBA" id="ARBA00023163"/>
    </source>
</evidence>
<evidence type="ECO:0000256" key="1">
    <source>
        <dbReference type="ARBA" id="ARBA00004167"/>
    </source>
</evidence>
<dbReference type="Proteomes" id="UP001139485">
    <property type="component" value="Unassembled WGS sequence"/>
</dbReference>
<dbReference type="AlphaFoldDB" id="A0A9X2D6V0"/>
<dbReference type="GO" id="GO:0005886">
    <property type="term" value="C:plasma membrane"/>
    <property type="evidence" value="ECO:0007669"/>
    <property type="project" value="UniProtKB-SubCell"/>
</dbReference>
<evidence type="ECO:0000256" key="9">
    <source>
        <dbReference type="ARBA" id="ARBA00029829"/>
    </source>
</evidence>
<evidence type="ECO:0000256" key="2">
    <source>
        <dbReference type="ARBA" id="ARBA00004236"/>
    </source>
</evidence>
<dbReference type="GO" id="GO:0006417">
    <property type="term" value="P:regulation of translation"/>
    <property type="evidence" value="ECO:0007669"/>
    <property type="project" value="TreeGrafter"/>
</dbReference>
<organism evidence="13 14">
    <name type="scientific">Nocardioides bruguierae</name>
    <dbReference type="NCBI Taxonomy" id="2945102"/>
    <lineage>
        <taxon>Bacteria</taxon>
        <taxon>Bacillati</taxon>
        <taxon>Actinomycetota</taxon>
        <taxon>Actinomycetes</taxon>
        <taxon>Propionibacteriales</taxon>
        <taxon>Nocardioidaceae</taxon>
        <taxon>Nocardioides</taxon>
    </lineage>
</organism>
<reference evidence="13" key="1">
    <citation type="submission" date="2022-05" db="EMBL/GenBank/DDBJ databases">
        <authorList>
            <person name="Tuo L."/>
        </authorList>
    </citation>
    <scope>NUCLEOTIDE SEQUENCE</scope>
    <source>
        <strain evidence="13">BSK12Z-4</strain>
    </source>
</reference>
<comment type="caution">
    <text evidence="13">The sequence shown here is derived from an EMBL/GenBank/DDBJ whole genome shotgun (WGS) entry which is preliminary data.</text>
</comment>
<keyword evidence="5" id="KW-1133">Transmembrane helix</keyword>
<feature type="domain" description="Anti-sigma K factor RskA C-terminal" evidence="11">
    <location>
        <begin position="104"/>
        <end position="238"/>
    </location>
</feature>
<keyword evidence="7" id="KW-0472">Membrane</keyword>
<dbReference type="InterPro" id="IPR051474">
    <property type="entry name" value="Anti-sigma-K/W_factor"/>
</dbReference>
<evidence type="ECO:0000256" key="7">
    <source>
        <dbReference type="ARBA" id="ARBA00023136"/>
    </source>
</evidence>
<dbReference type="PANTHER" id="PTHR37461">
    <property type="entry name" value="ANTI-SIGMA-K FACTOR RSKA"/>
    <property type="match status" value="1"/>
</dbReference>
<evidence type="ECO:0000256" key="10">
    <source>
        <dbReference type="ARBA" id="ARBA00030803"/>
    </source>
</evidence>
<dbReference type="InterPro" id="IPR027383">
    <property type="entry name" value="Znf_put"/>
</dbReference>
<protein>
    <recommendedName>
        <fullName evidence="10">Regulator of SigK</fullName>
    </recommendedName>
    <alternativeName>
        <fullName evidence="9">Sigma-K anti-sigma factor RskA</fullName>
    </alternativeName>
</protein>
<evidence type="ECO:0000313" key="14">
    <source>
        <dbReference type="Proteomes" id="UP001139485"/>
    </source>
</evidence>
<dbReference type="EMBL" id="JAMOIL010000009">
    <property type="protein sequence ID" value="MCM0620268.1"/>
    <property type="molecule type" value="Genomic_DNA"/>
</dbReference>